<name>A0A9D1RJS2_9BACT</name>
<evidence type="ECO:0000313" key="2">
    <source>
        <dbReference type="Proteomes" id="UP000824267"/>
    </source>
</evidence>
<dbReference type="Gene3D" id="3.30.70.1150">
    <property type="entry name" value="ACT-like. Chain A, domain 2"/>
    <property type="match status" value="1"/>
</dbReference>
<evidence type="ECO:0008006" key="3">
    <source>
        <dbReference type="Google" id="ProtNLM"/>
    </source>
</evidence>
<dbReference type="SUPFAM" id="SSF55021">
    <property type="entry name" value="ACT-like"/>
    <property type="match status" value="1"/>
</dbReference>
<sequence>MEKRIGTISIVIHDRTVADKVNRLISDYGDFILARQGLPLQSKGLNIITLIVETTTDKINALTGSLGRLNSVEVKTIMSKYKEEQK</sequence>
<comment type="caution">
    <text evidence="1">The sequence shown here is derived from an EMBL/GenBank/DDBJ whole genome shotgun (WGS) entry which is preliminary data.</text>
</comment>
<dbReference type="Pfam" id="PF21699">
    <property type="entry name" value="TM1266-like"/>
    <property type="match status" value="1"/>
</dbReference>
<dbReference type="InterPro" id="IPR045865">
    <property type="entry name" value="ACT-like_dom_sf"/>
</dbReference>
<dbReference type="NCBIfam" id="TIGR03959">
    <property type="entry name" value="hyd_TM1266"/>
    <property type="match status" value="1"/>
</dbReference>
<organism evidence="1 2">
    <name type="scientific">Candidatus Onthomorpha intestinigallinarum</name>
    <dbReference type="NCBI Taxonomy" id="2840880"/>
    <lineage>
        <taxon>Bacteria</taxon>
        <taxon>Pseudomonadati</taxon>
        <taxon>Bacteroidota</taxon>
        <taxon>Bacteroidia</taxon>
        <taxon>Bacteroidales</taxon>
        <taxon>Candidatus Onthomorpha</taxon>
    </lineage>
</organism>
<reference evidence="1" key="1">
    <citation type="journal article" date="2021" name="PeerJ">
        <title>Extensive microbial diversity within the chicken gut microbiome revealed by metagenomics and culture.</title>
        <authorList>
            <person name="Gilroy R."/>
            <person name="Ravi A."/>
            <person name="Getino M."/>
            <person name="Pursley I."/>
            <person name="Horton D.L."/>
            <person name="Alikhan N.F."/>
            <person name="Baker D."/>
            <person name="Gharbi K."/>
            <person name="Hall N."/>
            <person name="Watson M."/>
            <person name="Adriaenssens E.M."/>
            <person name="Foster-Nyarko E."/>
            <person name="Jarju S."/>
            <person name="Secka A."/>
            <person name="Antonio M."/>
            <person name="Oren A."/>
            <person name="Chaudhuri R.R."/>
            <person name="La Ragione R."/>
            <person name="Hildebrand F."/>
            <person name="Pallen M.J."/>
        </authorList>
    </citation>
    <scope>NUCLEOTIDE SEQUENCE</scope>
    <source>
        <strain evidence="1">Gambia16-930</strain>
    </source>
</reference>
<accession>A0A9D1RJS2</accession>
<dbReference type="EMBL" id="DXGG01000200">
    <property type="protein sequence ID" value="HIW87881.1"/>
    <property type="molecule type" value="Genomic_DNA"/>
</dbReference>
<gene>
    <name evidence="1" type="ORF">IAC47_06370</name>
</gene>
<protein>
    <recommendedName>
        <fullName evidence="3">CopG family transcriptional regulator</fullName>
    </recommendedName>
</protein>
<dbReference type="InterPro" id="IPR027271">
    <property type="entry name" value="Acetolactate_synth/TF_NikR_C"/>
</dbReference>
<dbReference type="InterPro" id="IPR023860">
    <property type="entry name" value="FeFe-hyd_TM1266"/>
</dbReference>
<dbReference type="AlphaFoldDB" id="A0A9D1RJS2"/>
<proteinExistence type="predicted"/>
<reference evidence="1" key="2">
    <citation type="submission" date="2021-04" db="EMBL/GenBank/DDBJ databases">
        <authorList>
            <person name="Gilroy R."/>
        </authorList>
    </citation>
    <scope>NUCLEOTIDE SEQUENCE</scope>
    <source>
        <strain evidence="1">Gambia16-930</strain>
    </source>
</reference>
<evidence type="ECO:0000313" key="1">
    <source>
        <dbReference type="EMBL" id="HIW87881.1"/>
    </source>
</evidence>
<dbReference type="Proteomes" id="UP000824267">
    <property type="component" value="Unassembled WGS sequence"/>
</dbReference>